<organism evidence="8 9">
    <name type="scientific">Basidiobolus ranarum</name>
    <dbReference type="NCBI Taxonomy" id="34480"/>
    <lineage>
        <taxon>Eukaryota</taxon>
        <taxon>Fungi</taxon>
        <taxon>Fungi incertae sedis</taxon>
        <taxon>Zoopagomycota</taxon>
        <taxon>Entomophthoromycotina</taxon>
        <taxon>Basidiobolomycetes</taxon>
        <taxon>Basidiobolales</taxon>
        <taxon>Basidiobolaceae</taxon>
        <taxon>Basidiobolus</taxon>
    </lineage>
</organism>
<evidence type="ECO:0000256" key="4">
    <source>
        <dbReference type="ARBA" id="ARBA00023128"/>
    </source>
</evidence>
<evidence type="ECO:0000256" key="1">
    <source>
        <dbReference type="ARBA" id="ARBA00004173"/>
    </source>
</evidence>
<evidence type="ECO:0000313" key="9">
    <source>
        <dbReference type="Proteomes" id="UP001479436"/>
    </source>
</evidence>
<dbReference type="InterPro" id="IPR059242">
    <property type="entry name" value="mS23_dom"/>
</dbReference>
<evidence type="ECO:0000256" key="5">
    <source>
        <dbReference type="ARBA" id="ARBA00023274"/>
    </source>
</evidence>
<comment type="subcellular location">
    <subcellularLocation>
        <location evidence="1">Mitochondrion</location>
    </subcellularLocation>
</comment>
<evidence type="ECO:0000256" key="3">
    <source>
        <dbReference type="ARBA" id="ARBA00022980"/>
    </source>
</evidence>
<keyword evidence="9" id="KW-1185">Reference proteome</keyword>
<dbReference type="PANTHER" id="PTHR37799:SF1">
    <property type="entry name" value="SMALL RIBOSOMAL SUBUNIT PROTEIN MS23"/>
    <property type="match status" value="1"/>
</dbReference>
<dbReference type="EMBL" id="JASJQH010006957">
    <property type="protein sequence ID" value="KAK9722172.1"/>
    <property type="molecule type" value="Genomic_DNA"/>
</dbReference>
<proteinExistence type="inferred from homology"/>
<name>A0ABR2W716_9FUNG</name>
<keyword evidence="5" id="KW-0687">Ribonucleoprotein</keyword>
<protein>
    <recommendedName>
        <fullName evidence="6">Small ribosomal subunit protein mS23</fullName>
    </recommendedName>
    <alternativeName>
        <fullName evidence="7">37S ribosomal protein S25, mitochondrial</fullName>
    </alternativeName>
</protein>
<reference evidence="8 9" key="1">
    <citation type="submission" date="2023-04" db="EMBL/GenBank/DDBJ databases">
        <title>Genome of Basidiobolus ranarum AG-B5.</title>
        <authorList>
            <person name="Stajich J.E."/>
            <person name="Carter-House D."/>
            <person name="Gryganskyi A."/>
        </authorList>
    </citation>
    <scope>NUCLEOTIDE SEQUENCE [LARGE SCALE GENOMIC DNA]</scope>
    <source>
        <strain evidence="8 9">AG-B5</strain>
    </source>
</reference>
<evidence type="ECO:0000256" key="6">
    <source>
        <dbReference type="ARBA" id="ARBA00035137"/>
    </source>
</evidence>
<accession>A0ABR2W716</accession>
<dbReference type="Proteomes" id="UP001479436">
    <property type="component" value="Unassembled WGS sequence"/>
</dbReference>
<evidence type="ECO:0000256" key="7">
    <source>
        <dbReference type="ARBA" id="ARBA00035421"/>
    </source>
</evidence>
<dbReference type="PANTHER" id="PTHR37799">
    <property type="entry name" value="37S RIBOSOMAL PROTEIN S25, MITOCHONDRIAL"/>
    <property type="match status" value="1"/>
</dbReference>
<gene>
    <name evidence="8" type="primary">RSM25_1</name>
    <name evidence="8" type="ORF">K7432_002890</name>
</gene>
<keyword evidence="4" id="KW-0496">Mitochondrion</keyword>
<dbReference type="InterPro" id="IPR016939">
    <property type="entry name" value="Ribosomal_mS23_fun"/>
</dbReference>
<comment type="caution">
    <text evidence="8">The sequence shown here is derived from an EMBL/GenBank/DDBJ whole genome shotgun (WGS) entry which is preliminary data.</text>
</comment>
<dbReference type="Pfam" id="PF13741">
    <property type="entry name" value="MRP-S25"/>
    <property type="match status" value="1"/>
</dbReference>
<dbReference type="CDD" id="cd23701">
    <property type="entry name" value="At1g26750"/>
    <property type="match status" value="1"/>
</dbReference>
<evidence type="ECO:0000313" key="8">
    <source>
        <dbReference type="EMBL" id="KAK9722172.1"/>
    </source>
</evidence>
<evidence type="ECO:0000256" key="2">
    <source>
        <dbReference type="ARBA" id="ARBA00009864"/>
    </source>
</evidence>
<sequence length="236" mass="27527">MSLKKAPTDVHKTVSRLLKGRLIRDEPAWLSAVRRIPPGPSIVRSVSKFDTTGALPFEKEKQPGVKPVKRVRRWMKYKTVKPPKIEYPEDKLRRQFYKDHPQELLRPRMLMETDGENRSDWSKLTTEDGKKPHEVNGESVIQYQLHLMSQGYTTREAYVFATSEFYKIKSREDTELMIAKQQAQHFGADLAKSSTRWAIEKEDEALAETEGLYAKRKEMRQMQHMAEQAFTSNTEQ</sequence>
<keyword evidence="3" id="KW-0689">Ribosomal protein</keyword>
<comment type="similarity">
    <text evidence="2">Belongs to the mitochondrion-specific ribosomal protein mS23 family.</text>
</comment>